<proteinExistence type="predicted"/>
<dbReference type="GO" id="GO:0009744">
    <property type="term" value="P:response to sucrose"/>
    <property type="evidence" value="ECO:0007669"/>
    <property type="project" value="UniProtKB-ARBA"/>
</dbReference>
<evidence type="ECO:0000256" key="7">
    <source>
        <dbReference type="SAM" id="MobiDB-lite"/>
    </source>
</evidence>
<dbReference type="AlphaFoldDB" id="A0A835BQM4"/>
<dbReference type="PROSITE" id="PS50090">
    <property type="entry name" value="MYB_LIKE"/>
    <property type="match status" value="1"/>
</dbReference>
<evidence type="ECO:0000313" key="13">
    <source>
        <dbReference type="Proteomes" id="UP000636709"/>
    </source>
</evidence>
<dbReference type="InterPro" id="IPR001878">
    <property type="entry name" value="Znf_CCHC"/>
</dbReference>
<keyword evidence="6" id="KW-0862">Zinc</keyword>
<feature type="region of interest" description="Disordered" evidence="7">
    <location>
        <begin position="399"/>
        <end position="421"/>
    </location>
</feature>
<evidence type="ECO:0000259" key="10">
    <source>
        <dbReference type="PROSITE" id="PS51293"/>
    </source>
</evidence>
<dbReference type="GO" id="GO:0005634">
    <property type="term" value="C:nucleus"/>
    <property type="evidence" value="ECO:0007669"/>
    <property type="project" value="UniProtKB-SubCell"/>
</dbReference>
<dbReference type="GO" id="GO:0009723">
    <property type="term" value="P:response to ethylene"/>
    <property type="evidence" value="ECO:0007669"/>
    <property type="project" value="TreeGrafter"/>
</dbReference>
<dbReference type="PROSITE" id="PS51293">
    <property type="entry name" value="SANT"/>
    <property type="match status" value="1"/>
</dbReference>
<evidence type="ECO:0000256" key="5">
    <source>
        <dbReference type="ARBA" id="ARBA00023242"/>
    </source>
</evidence>
<dbReference type="PANTHER" id="PTHR44191">
    <property type="entry name" value="TRANSCRIPTION FACTOR KUA1"/>
    <property type="match status" value="1"/>
</dbReference>
<keyword evidence="3" id="KW-0238">DNA-binding</keyword>
<gene>
    <name evidence="12" type="ORF">HU200_030944</name>
</gene>
<dbReference type="InterPro" id="IPR001005">
    <property type="entry name" value="SANT/Myb"/>
</dbReference>
<evidence type="ECO:0000256" key="2">
    <source>
        <dbReference type="ARBA" id="ARBA00023015"/>
    </source>
</evidence>
<dbReference type="EMBL" id="JACEFO010001768">
    <property type="protein sequence ID" value="KAF8705742.1"/>
    <property type="molecule type" value="Genomic_DNA"/>
</dbReference>
<dbReference type="InterPro" id="IPR017930">
    <property type="entry name" value="Myb_dom"/>
</dbReference>
<evidence type="ECO:0000259" key="9">
    <source>
        <dbReference type="PROSITE" id="PS50158"/>
    </source>
</evidence>
<dbReference type="GO" id="GO:0003700">
    <property type="term" value="F:DNA-binding transcription factor activity"/>
    <property type="evidence" value="ECO:0007669"/>
    <property type="project" value="UniProtKB-ARBA"/>
</dbReference>
<sequence>MTRRCSRCSNNGHNSRTCPARSGGGGVRLFGVRLTTAPAPAAMKKSASMSCIASSLSCGAGGSSPPAGGDGGGRGGGDGGAGYMSDDPAHASCSTNGRAERKKGEAFLDINRFLWFIYALRFFAKRFSSLKCALSFSSMNDLRERPYLVCASEFQKELFFFSSGTPWTEEEHRMFLLGLQKLGKGDWRGISRNFVVSRTPTQVASHAQKYFIRQTNSSRRKRRSSLFDMVPEMPIDESPAAVEQFTLQNTQDEATSSNQLPTLHLGQQKKAEFAKQLPTFQLSQHEESGYTEPALPLPDLELNSSIPCKTIPVPMPAFYPALVPAPLTLWPPSFAHVEEAGTAHEILKPTPLNGKEVVKADDVVGMSKLSIGEASSVSMEPTALSLQLIGSTDARQSAFHVSPPINRPELSKRNSSPIHAV</sequence>
<feature type="domain" description="SANT" evidence="10">
    <location>
        <begin position="162"/>
        <end position="215"/>
    </location>
</feature>
<dbReference type="GO" id="GO:0009739">
    <property type="term" value="P:response to gibberellin"/>
    <property type="evidence" value="ECO:0007669"/>
    <property type="project" value="TreeGrafter"/>
</dbReference>
<dbReference type="InterPro" id="IPR052245">
    <property type="entry name" value="Plant_Stress_Dev_TF"/>
</dbReference>
<feature type="domain" description="Myb-like" evidence="8">
    <location>
        <begin position="166"/>
        <end position="211"/>
    </location>
</feature>
<feature type="domain" description="CCHC-type" evidence="9">
    <location>
        <begin position="3"/>
        <end position="19"/>
    </location>
</feature>
<keyword evidence="6" id="KW-0479">Metal-binding</keyword>
<dbReference type="Gene3D" id="1.10.10.60">
    <property type="entry name" value="Homeodomain-like"/>
    <property type="match status" value="1"/>
</dbReference>
<keyword evidence="2" id="KW-0805">Transcription regulation</keyword>
<dbReference type="NCBIfam" id="TIGR01557">
    <property type="entry name" value="myb_SHAQKYF"/>
    <property type="match status" value="1"/>
</dbReference>
<keyword evidence="5" id="KW-0539">Nucleus</keyword>
<name>A0A835BQM4_9POAL</name>
<protein>
    <submittedName>
        <fullName evidence="12">Uncharacterized protein</fullName>
    </submittedName>
</protein>
<dbReference type="Pfam" id="PF00249">
    <property type="entry name" value="Myb_DNA-binding"/>
    <property type="match status" value="1"/>
</dbReference>
<accession>A0A835BQM4</accession>
<evidence type="ECO:0000259" key="8">
    <source>
        <dbReference type="PROSITE" id="PS50090"/>
    </source>
</evidence>
<dbReference type="GO" id="GO:0008270">
    <property type="term" value="F:zinc ion binding"/>
    <property type="evidence" value="ECO:0007669"/>
    <property type="project" value="UniProtKB-KW"/>
</dbReference>
<dbReference type="SUPFAM" id="SSF46689">
    <property type="entry name" value="Homeodomain-like"/>
    <property type="match status" value="1"/>
</dbReference>
<dbReference type="Proteomes" id="UP000636709">
    <property type="component" value="Unassembled WGS sequence"/>
</dbReference>
<dbReference type="FunFam" id="1.10.10.60:FF:000009">
    <property type="entry name" value="transcription factor MYB1R1"/>
    <property type="match status" value="1"/>
</dbReference>
<dbReference type="InterPro" id="IPR017884">
    <property type="entry name" value="SANT_dom"/>
</dbReference>
<keyword evidence="6" id="KW-0863">Zinc-finger</keyword>
<dbReference type="GO" id="GO:0003677">
    <property type="term" value="F:DNA binding"/>
    <property type="evidence" value="ECO:0007669"/>
    <property type="project" value="UniProtKB-KW"/>
</dbReference>
<reference evidence="12" key="1">
    <citation type="submission" date="2020-07" db="EMBL/GenBank/DDBJ databases">
        <title>Genome sequence and genetic diversity analysis of an under-domesticated orphan crop, white fonio (Digitaria exilis).</title>
        <authorList>
            <person name="Bennetzen J.L."/>
            <person name="Chen S."/>
            <person name="Ma X."/>
            <person name="Wang X."/>
            <person name="Yssel A.E.J."/>
            <person name="Chaluvadi S.R."/>
            <person name="Johnson M."/>
            <person name="Gangashetty P."/>
            <person name="Hamidou F."/>
            <person name="Sanogo M.D."/>
            <person name="Zwaenepoel A."/>
            <person name="Wallace J."/>
            <person name="Van De Peer Y."/>
            <person name="Van Deynze A."/>
        </authorList>
    </citation>
    <scope>NUCLEOTIDE SEQUENCE</scope>
    <source>
        <tissue evidence="12">Leaves</tissue>
    </source>
</reference>
<evidence type="ECO:0000259" key="11">
    <source>
        <dbReference type="PROSITE" id="PS51294"/>
    </source>
</evidence>
<dbReference type="PANTHER" id="PTHR44191:SF4">
    <property type="entry name" value="OS01G0187900 PROTEIN"/>
    <property type="match status" value="1"/>
</dbReference>
<dbReference type="InterPro" id="IPR009057">
    <property type="entry name" value="Homeodomain-like_sf"/>
</dbReference>
<dbReference type="PROSITE" id="PS51294">
    <property type="entry name" value="HTH_MYB"/>
    <property type="match status" value="1"/>
</dbReference>
<dbReference type="OrthoDB" id="118550at2759"/>
<keyword evidence="13" id="KW-1185">Reference proteome</keyword>
<feature type="domain" description="HTH myb-type" evidence="11">
    <location>
        <begin position="166"/>
        <end position="215"/>
    </location>
</feature>
<comment type="caution">
    <text evidence="12">The sequence shown here is derived from an EMBL/GenBank/DDBJ whole genome shotgun (WGS) entry which is preliminary data.</text>
</comment>
<organism evidence="12 13">
    <name type="scientific">Digitaria exilis</name>
    <dbReference type="NCBI Taxonomy" id="1010633"/>
    <lineage>
        <taxon>Eukaryota</taxon>
        <taxon>Viridiplantae</taxon>
        <taxon>Streptophyta</taxon>
        <taxon>Embryophyta</taxon>
        <taxon>Tracheophyta</taxon>
        <taxon>Spermatophyta</taxon>
        <taxon>Magnoliopsida</taxon>
        <taxon>Liliopsida</taxon>
        <taxon>Poales</taxon>
        <taxon>Poaceae</taxon>
        <taxon>PACMAD clade</taxon>
        <taxon>Panicoideae</taxon>
        <taxon>Panicodae</taxon>
        <taxon>Paniceae</taxon>
        <taxon>Anthephorinae</taxon>
        <taxon>Digitaria</taxon>
    </lineage>
</organism>
<evidence type="ECO:0000256" key="1">
    <source>
        <dbReference type="ARBA" id="ARBA00004123"/>
    </source>
</evidence>
<dbReference type="CDD" id="cd00167">
    <property type="entry name" value="SANT"/>
    <property type="match status" value="1"/>
</dbReference>
<dbReference type="InterPro" id="IPR006447">
    <property type="entry name" value="Myb_dom_plants"/>
</dbReference>
<dbReference type="SMART" id="SM00717">
    <property type="entry name" value="SANT"/>
    <property type="match status" value="1"/>
</dbReference>
<comment type="subcellular location">
    <subcellularLocation>
        <location evidence="1">Nucleus</location>
    </subcellularLocation>
</comment>
<evidence type="ECO:0000256" key="6">
    <source>
        <dbReference type="PROSITE-ProRule" id="PRU00047"/>
    </source>
</evidence>
<evidence type="ECO:0000313" key="12">
    <source>
        <dbReference type="EMBL" id="KAF8705742.1"/>
    </source>
</evidence>
<evidence type="ECO:0000256" key="3">
    <source>
        <dbReference type="ARBA" id="ARBA00023125"/>
    </source>
</evidence>
<keyword evidence="4" id="KW-0804">Transcription</keyword>
<dbReference type="PROSITE" id="PS50158">
    <property type="entry name" value="ZF_CCHC"/>
    <property type="match status" value="1"/>
</dbReference>
<evidence type="ECO:0000256" key="4">
    <source>
        <dbReference type="ARBA" id="ARBA00023163"/>
    </source>
</evidence>